<evidence type="ECO:0000259" key="2">
    <source>
        <dbReference type="Pfam" id="PF22622"/>
    </source>
</evidence>
<dbReference type="Gene3D" id="3.10.129.10">
    <property type="entry name" value="Hotdog Thioesterase"/>
    <property type="match status" value="1"/>
</dbReference>
<dbReference type="Pfam" id="PF01575">
    <property type="entry name" value="MaoC_dehydratas"/>
    <property type="match status" value="1"/>
</dbReference>
<organism evidence="3 4">
    <name type="scientific">Caulobacter vibrioides</name>
    <name type="common">Caulobacter crescentus</name>
    <dbReference type="NCBI Taxonomy" id="155892"/>
    <lineage>
        <taxon>Bacteria</taxon>
        <taxon>Pseudomonadati</taxon>
        <taxon>Pseudomonadota</taxon>
        <taxon>Alphaproteobacteria</taxon>
        <taxon>Caulobacterales</taxon>
        <taxon>Caulobacteraceae</taxon>
        <taxon>Caulobacter</taxon>
    </lineage>
</organism>
<protein>
    <submittedName>
        <fullName evidence="3">3-alpha,7-alpha, 12-alpha-trihydroxy-5-beta-cholest-24-enoyl-CoA hydratase</fullName>
    </submittedName>
</protein>
<proteinExistence type="predicted"/>
<dbReference type="GO" id="GO:0003857">
    <property type="term" value="F:(3S)-3-hydroxyacyl-CoA dehydrogenase (NAD+) activity"/>
    <property type="evidence" value="ECO:0007669"/>
    <property type="project" value="TreeGrafter"/>
</dbReference>
<sequence length="283" mass="30173">MTRIPISSDLVGLELPATTQTWTSKDTMLYALGVGGRPAEDLDFIYEGRGPKVLPTYAVIPGGGALGGLMRTVDMRLEMLLHGEQSIELFRPLPPEASVEVSGRITEVWDKGKAAVLGVEGVARDADGDLFRTHATLFVRGAGGFGGERGPSGGDSAAPDRAPDITASFQTRPEQGAIYRLSGDRNPIHIDPAFARMGGFDAPFMHGLCTYGIVGRAILRELCADDPGAFHSFQGRFADRVLYGDTIVTKIWRTGDGEAIVQGETADGRIVLSQARAKFAVPA</sequence>
<dbReference type="PANTHER" id="PTHR13078:SF56">
    <property type="entry name" value="PEROXISOMAL MULTIFUNCTIONAL ENZYME TYPE 2"/>
    <property type="match status" value="1"/>
</dbReference>
<dbReference type="AlphaFoldDB" id="A0A258CRM9"/>
<name>A0A258CRM9_CAUVI</name>
<dbReference type="GO" id="GO:0004300">
    <property type="term" value="F:enoyl-CoA hydratase activity"/>
    <property type="evidence" value="ECO:0007669"/>
    <property type="project" value="TreeGrafter"/>
</dbReference>
<comment type="caution">
    <text evidence="3">The sequence shown here is derived from an EMBL/GenBank/DDBJ whole genome shotgun (WGS) entry which is preliminary data.</text>
</comment>
<dbReference type="InterPro" id="IPR029069">
    <property type="entry name" value="HotDog_dom_sf"/>
</dbReference>
<dbReference type="PANTHER" id="PTHR13078">
    <property type="entry name" value="PEROXISOMAL MULTIFUNCTIONAL ENZYME TYPE 2-RELATED"/>
    <property type="match status" value="1"/>
</dbReference>
<dbReference type="GO" id="GO:0006635">
    <property type="term" value="P:fatty acid beta-oxidation"/>
    <property type="evidence" value="ECO:0007669"/>
    <property type="project" value="TreeGrafter"/>
</dbReference>
<dbReference type="InterPro" id="IPR054357">
    <property type="entry name" value="MFE-2_N"/>
</dbReference>
<gene>
    <name evidence="3" type="ORF">B7Z12_21160</name>
</gene>
<feature type="domain" description="MaoC-like" evidence="1">
    <location>
        <begin position="158"/>
        <end position="264"/>
    </location>
</feature>
<evidence type="ECO:0000313" key="3">
    <source>
        <dbReference type="EMBL" id="OYW97731.1"/>
    </source>
</evidence>
<dbReference type="InterPro" id="IPR002539">
    <property type="entry name" value="MaoC-like_dom"/>
</dbReference>
<feature type="domain" description="Peroxisomal multifunctional enzyme type 2-like N-terminal" evidence="2">
    <location>
        <begin position="22"/>
        <end position="141"/>
    </location>
</feature>
<accession>A0A258CRM9</accession>
<dbReference type="GO" id="GO:0044594">
    <property type="term" value="F:17-beta-hydroxysteroid dehydrogenase (NAD+) activity"/>
    <property type="evidence" value="ECO:0007669"/>
    <property type="project" value="TreeGrafter"/>
</dbReference>
<evidence type="ECO:0000259" key="1">
    <source>
        <dbReference type="Pfam" id="PF01575"/>
    </source>
</evidence>
<dbReference type="Pfam" id="PF22622">
    <property type="entry name" value="MFE-2_hydrat-2_N"/>
    <property type="match status" value="1"/>
</dbReference>
<dbReference type="CDD" id="cd03448">
    <property type="entry name" value="HDE_HSD"/>
    <property type="match status" value="1"/>
</dbReference>
<dbReference type="SUPFAM" id="SSF54637">
    <property type="entry name" value="Thioesterase/thiol ester dehydrase-isomerase"/>
    <property type="match status" value="2"/>
</dbReference>
<dbReference type="EMBL" id="NCDQ01000608">
    <property type="protein sequence ID" value="OYW97731.1"/>
    <property type="molecule type" value="Genomic_DNA"/>
</dbReference>
<dbReference type="Proteomes" id="UP000215616">
    <property type="component" value="Unassembled WGS sequence"/>
</dbReference>
<evidence type="ECO:0000313" key="4">
    <source>
        <dbReference type="Proteomes" id="UP000215616"/>
    </source>
</evidence>
<reference evidence="3 4" key="1">
    <citation type="submission" date="2017-03" db="EMBL/GenBank/DDBJ databases">
        <title>Lifting the veil on microbial sulfur biogeochemistry in mining wastewaters.</title>
        <authorList>
            <person name="Kantor R.S."/>
            <person name="Colenbrander Nelson T."/>
            <person name="Marshall S."/>
            <person name="Bennett D."/>
            <person name="Apte S."/>
            <person name="Camacho D."/>
            <person name="Thomas B.C."/>
            <person name="Warren L.A."/>
            <person name="Banfield J.F."/>
        </authorList>
    </citation>
    <scope>NUCLEOTIDE SEQUENCE [LARGE SCALE GENOMIC DNA]</scope>
    <source>
        <strain evidence="3">32-67-7</strain>
    </source>
</reference>